<keyword evidence="2 5" id="KW-0812">Transmembrane</keyword>
<comment type="subcellular location">
    <subcellularLocation>
        <location evidence="1">Membrane</location>
        <topology evidence="1">Multi-pass membrane protein</topology>
    </subcellularLocation>
</comment>
<dbReference type="PANTHER" id="PTHR11814">
    <property type="entry name" value="SULFATE TRANSPORTER"/>
    <property type="match status" value="1"/>
</dbReference>
<dbReference type="EMBL" id="JAHYCA010000001">
    <property type="protein sequence ID" value="MBW6389967.1"/>
    <property type="molecule type" value="Genomic_DNA"/>
</dbReference>
<feature type="transmembrane region" description="Helical" evidence="5">
    <location>
        <begin position="111"/>
        <end position="134"/>
    </location>
</feature>
<proteinExistence type="predicted"/>
<dbReference type="InterPro" id="IPR011547">
    <property type="entry name" value="SLC26A/SulP_dom"/>
</dbReference>
<evidence type="ECO:0000259" key="6">
    <source>
        <dbReference type="PROSITE" id="PS50801"/>
    </source>
</evidence>
<gene>
    <name evidence="7" type="ORF">KPL81_02155</name>
</gene>
<dbReference type="CDD" id="cd07042">
    <property type="entry name" value="STAS_SulP_like_sulfate_transporter"/>
    <property type="match status" value="1"/>
</dbReference>
<dbReference type="SUPFAM" id="SSF52091">
    <property type="entry name" value="SpoIIaa-like"/>
    <property type="match status" value="1"/>
</dbReference>
<evidence type="ECO:0000313" key="7">
    <source>
        <dbReference type="EMBL" id="MBW6389967.1"/>
    </source>
</evidence>
<feature type="transmembrane region" description="Helical" evidence="5">
    <location>
        <begin position="219"/>
        <end position="244"/>
    </location>
</feature>
<dbReference type="InterPro" id="IPR002645">
    <property type="entry name" value="STAS_dom"/>
</dbReference>
<evidence type="ECO:0000256" key="1">
    <source>
        <dbReference type="ARBA" id="ARBA00004141"/>
    </source>
</evidence>
<keyword evidence="8" id="KW-1185">Reference proteome</keyword>
<evidence type="ECO:0000256" key="5">
    <source>
        <dbReference type="SAM" id="Phobius"/>
    </source>
</evidence>
<dbReference type="Gene3D" id="3.30.750.24">
    <property type="entry name" value="STAS domain"/>
    <property type="match status" value="1"/>
</dbReference>
<feature type="transmembrane region" description="Helical" evidence="5">
    <location>
        <begin position="140"/>
        <end position="158"/>
    </location>
</feature>
<dbReference type="InterPro" id="IPR036513">
    <property type="entry name" value="STAS_dom_sf"/>
</dbReference>
<keyword evidence="4 5" id="KW-0472">Membrane</keyword>
<feature type="transmembrane region" description="Helical" evidence="5">
    <location>
        <begin position="300"/>
        <end position="318"/>
    </location>
</feature>
<dbReference type="PROSITE" id="PS50801">
    <property type="entry name" value="STAS"/>
    <property type="match status" value="1"/>
</dbReference>
<accession>A0ABS6ZIT3</accession>
<organism evidence="7 8">
    <name type="scientific">Billgrantia antri</name>
    <dbReference type="NCBI Taxonomy" id="2846777"/>
    <lineage>
        <taxon>Bacteria</taxon>
        <taxon>Pseudomonadati</taxon>
        <taxon>Pseudomonadota</taxon>
        <taxon>Gammaproteobacteria</taxon>
        <taxon>Oceanospirillales</taxon>
        <taxon>Halomonadaceae</taxon>
        <taxon>Billgrantia</taxon>
    </lineage>
</organism>
<evidence type="ECO:0000256" key="3">
    <source>
        <dbReference type="ARBA" id="ARBA00022989"/>
    </source>
</evidence>
<evidence type="ECO:0000256" key="4">
    <source>
        <dbReference type="ARBA" id="ARBA00023136"/>
    </source>
</evidence>
<feature type="transmembrane region" description="Helical" evidence="5">
    <location>
        <begin position="36"/>
        <end position="56"/>
    </location>
</feature>
<evidence type="ECO:0000256" key="2">
    <source>
        <dbReference type="ARBA" id="ARBA00022692"/>
    </source>
</evidence>
<dbReference type="InterPro" id="IPR001902">
    <property type="entry name" value="SLC26A/SulP_fam"/>
</dbReference>
<comment type="caution">
    <text evidence="7">The sequence shown here is derived from an EMBL/GenBank/DDBJ whole genome shotgun (WGS) entry which is preliminary data.</text>
</comment>
<name>A0ABS6ZIT3_9GAMM</name>
<protein>
    <submittedName>
        <fullName evidence="7">SulP family inorganic anion transporter</fullName>
    </submittedName>
</protein>
<feature type="transmembrane region" description="Helical" evidence="5">
    <location>
        <begin position="63"/>
        <end position="79"/>
    </location>
</feature>
<evidence type="ECO:0000313" key="8">
    <source>
        <dbReference type="Proteomes" id="UP000769617"/>
    </source>
</evidence>
<dbReference type="Proteomes" id="UP000769617">
    <property type="component" value="Unassembled WGS sequence"/>
</dbReference>
<dbReference type="Pfam" id="PF00916">
    <property type="entry name" value="Sulfate_transp"/>
    <property type="match status" value="1"/>
</dbReference>
<dbReference type="Pfam" id="PF01740">
    <property type="entry name" value="STAS"/>
    <property type="match status" value="1"/>
</dbReference>
<feature type="transmembrane region" description="Helical" evidence="5">
    <location>
        <begin position="395"/>
        <end position="425"/>
    </location>
</feature>
<sequence>MTPPTSIHRHPARLQRWLPFLGWLPQQTPRSLRDDAVAGLTGAVLVVPQGVAYALLAGLPPEYGLYAAIVPTILAALFGSSRYMISGPTAALSIALFATLQPFAEAGSGEFIVLVLTLTFLAGVFQLLLGLARLGVLVDLVSHSVVTGFTAGAALIIATSQLPYALGLAPLGSSGFIATWPQLLERLDSIRPDSVLLAGFTLAACLAFRHWLPRWPGMLLALLAASLLAAWLDPAHAEILRIAAIPTGLPPLSIPDLSLETLRLLTPGAIALGLLGLVEAAAIARALAARTGQRLDSNQEFIGQGLSNIGGAFFSGYVSSGSFTRSGLNASAGACSPLAAILSALFLVPIMLLAAPLLHHVPMSAMAGLLLLVAARLIDWHSIHEALTTSRSEMAVLLVTFISTLLLALEFAIYFGVLASLALYLRRTTRPPVVKDTLSQAPQAIQQAVEAPSCDVVRIDGSLFFGACESITRRLDKYDRPNLVVLAAGINFIDLSGIHLLQRQAHRCHARGGKLYLAWIKPDVLARLQRGGLVDNDHHDDKPLALAIRNTRGGS</sequence>
<keyword evidence="3 5" id="KW-1133">Transmembrane helix</keyword>
<feature type="transmembrane region" description="Helical" evidence="5">
    <location>
        <begin position="264"/>
        <end position="288"/>
    </location>
</feature>
<feature type="domain" description="STAS" evidence="6">
    <location>
        <begin position="444"/>
        <end position="535"/>
    </location>
</feature>
<feature type="transmembrane region" description="Helical" evidence="5">
    <location>
        <begin position="338"/>
        <end position="358"/>
    </location>
</feature>
<reference evidence="7 8" key="1">
    <citation type="submission" date="2021-07" db="EMBL/GenBank/DDBJ databases">
        <authorList>
            <person name="So Y."/>
        </authorList>
    </citation>
    <scope>NUCLEOTIDE SEQUENCE [LARGE SCALE GENOMIC DNA]</scope>
    <source>
        <strain evidence="7 8">Y3S6</strain>
    </source>
</reference>